<keyword evidence="2" id="KW-1185">Reference proteome</keyword>
<feature type="compositionally biased region" description="Low complexity" evidence="1">
    <location>
        <begin position="272"/>
        <end position="285"/>
    </location>
</feature>
<name>A0A6P5GE41_ANACO</name>
<proteinExistence type="predicted"/>
<dbReference type="RefSeq" id="XP_020106244.1">
    <property type="nucleotide sequence ID" value="XM_020250655.1"/>
</dbReference>
<feature type="compositionally biased region" description="Low complexity" evidence="1">
    <location>
        <begin position="322"/>
        <end position="340"/>
    </location>
</feature>
<accession>A0A6P5GE41</accession>
<reference evidence="2" key="1">
    <citation type="journal article" date="2015" name="Nat. Genet.">
        <title>The pineapple genome and the evolution of CAM photosynthesis.</title>
        <authorList>
            <person name="Ming R."/>
            <person name="VanBuren R."/>
            <person name="Wai C.M."/>
            <person name="Tang H."/>
            <person name="Schatz M.C."/>
            <person name="Bowers J.E."/>
            <person name="Lyons E."/>
            <person name="Wang M.L."/>
            <person name="Chen J."/>
            <person name="Biggers E."/>
            <person name="Zhang J."/>
            <person name="Huang L."/>
            <person name="Zhang L."/>
            <person name="Miao W."/>
            <person name="Zhang J."/>
            <person name="Ye Z."/>
            <person name="Miao C."/>
            <person name="Lin Z."/>
            <person name="Wang H."/>
            <person name="Zhou H."/>
            <person name="Yim W.C."/>
            <person name="Priest H.D."/>
            <person name="Zheng C."/>
            <person name="Woodhouse M."/>
            <person name="Edger P.P."/>
            <person name="Guyot R."/>
            <person name="Guo H.B."/>
            <person name="Guo H."/>
            <person name="Zheng G."/>
            <person name="Singh R."/>
            <person name="Sharma A."/>
            <person name="Min X."/>
            <person name="Zheng Y."/>
            <person name="Lee H."/>
            <person name="Gurtowski J."/>
            <person name="Sedlazeck F.J."/>
            <person name="Harkess A."/>
            <person name="McKain M.R."/>
            <person name="Liao Z."/>
            <person name="Fang J."/>
            <person name="Liu J."/>
            <person name="Zhang X."/>
            <person name="Zhang Q."/>
            <person name="Hu W."/>
            <person name="Qin Y."/>
            <person name="Wang K."/>
            <person name="Chen L.Y."/>
            <person name="Shirley N."/>
            <person name="Lin Y.R."/>
            <person name="Liu L.Y."/>
            <person name="Hernandez A.G."/>
            <person name="Wright C.L."/>
            <person name="Bulone V."/>
            <person name="Tuskan G.A."/>
            <person name="Heath K."/>
            <person name="Zee F."/>
            <person name="Moore P.H."/>
            <person name="Sunkar R."/>
            <person name="Leebens-Mack J.H."/>
            <person name="Mockler T."/>
            <person name="Bennetzen J.L."/>
            <person name="Freeling M."/>
            <person name="Sankoff D."/>
            <person name="Paterson A.H."/>
            <person name="Zhu X."/>
            <person name="Yang X."/>
            <person name="Smith J.A."/>
            <person name="Cushman J.C."/>
            <person name="Paull R.E."/>
            <person name="Yu Q."/>
        </authorList>
    </citation>
    <scope>NUCLEOTIDE SEQUENCE [LARGE SCALE GENOMIC DNA]</scope>
    <source>
        <strain evidence="2">cv. F153</strain>
    </source>
</reference>
<organism evidence="2 3">
    <name type="scientific">Ananas comosus</name>
    <name type="common">Pineapple</name>
    <name type="synonym">Ananas ananas</name>
    <dbReference type="NCBI Taxonomy" id="4615"/>
    <lineage>
        <taxon>Eukaryota</taxon>
        <taxon>Viridiplantae</taxon>
        <taxon>Streptophyta</taxon>
        <taxon>Embryophyta</taxon>
        <taxon>Tracheophyta</taxon>
        <taxon>Spermatophyta</taxon>
        <taxon>Magnoliopsida</taxon>
        <taxon>Liliopsida</taxon>
        <taxon>Poales</taxon>
        <taxon>Bromeliaceae</taxon>
        <taxon>Bromelioideae</taxon>
        <taxon>Ananas</taxon>
    </lineage>
</organism>
<feature type="compositionally biased region" description="Gly residues" evidence="1">
    <location>
        <begin position="153"/>
        <end position="172"/>
    </location>
</feature>
<evidence type="ECO:0000313" key="2">
    <source>
        <dbReference type="Proteomes" id="UP000515123"/>
    </source>
</evidence>
<evidence type="ECO:0000313" key="3">
    <source>
        <dbReference type="RefSeq" id="XP_020106244.1"/>
    </source>
</evidence>
<feature type="compositionally biased region" description="Gly residues" evidence="1">
    <location>
        <begin position="225"/>
        <end position="241"/>
    </location>
</feature>
<feature type="region of interest" description="Disordered" evidence="1">
    <location>
        <begin position="101"/>
        <end position="349"/>
    </location>
</feature>
<feature type="compositionally biased region" description="Basic residues" evidence="1">
    <location>
        <begin position="134"/>
        <end position="146"/>
    </location>
</feature>
<protein>
    <submittedName>
        <fullName evidence="3">Uncharacterized protein LOC109722561</fullName>
    </submittedName>
</protein>
<gene>
    <name evidence="3" type="primary">LOC109722561</name>
</gene>
<sequence>MGFWSNGTNFFGPLEQNISCQGLLGRPWRRSPWGEGLWPPPEEIRPQAQATCLGAWGSGCAGPAGTAQSGRAVPGHRLSSARHGLGPFWAVSCRAVGPQQACSGRPPAARRGARGPGKVAGEVRSTKLTSGGGWKRRRRRRRRNKACPHELGHGSGGCCGHGGGRGRSGTSGGARRRSPEVSGGRHCRQGAAEARVGRDLPSSARSGSGRLRRVQAAPQPTWTAGNGGDGAGGRGEGGAPDGGRRRRAEALRPQARPAPGLGGRREQKRRPATSGAAATGGNDTGDGSRPREDGFIGLGAFPSSVAEEGRKKSVEGDGGDGRAASSGGRRRAQVAGARAGRAGEREGGG</sequence>
<reference evidence="3" key="2">
    <citation type="submission" date="2025-08" db="UniProtKB">
        <authorList>
            <consortium name="RefSeq"/>
        </authorList>
    </citation>
    <scope>IDENTIFICATION</scope>
    <source>
        <tissue evidence="3">Leaf</tissue>
    </source>
</reference>
<dbReference type="AlphaFoldDB" id="A0A6P5GE41"/>
<evidence type="ECO:0000256" key="1">
    <source>
        <dbReference type="SAM" id="MobiDB-lite"/>
    </source>
</evidence>
<dbReference type="Proteomes" id="UP000515123">
    <property type="component" value="Linkage group 16"/>
</dbReference>
<dbReference type="GeneID" id="109722561"/>